<dbReference type="InterPro" id="IPR007110">
    <property type="entry name" value="Ig-like_dom"/>
</dbReference>
<sequence>MEDGGRPLSHTVSLVIQEPKAVIPGPTEQHVDKGSVVHIPCITRQSPLPTEGRQGDVDTKPSVIWMRNGKPLSSPLPPRITLNTSRISGDQSDTIESHLTIRDAVPEDTGNYTCSGHRMEAATIVVFVSEAIPSDVLHQDEAGQKREGSSLIRIPREPILHDVAESHYDGQGKRYFSPLLACPFPFLTLQNYCPEKTTPDFPGRRRKKVARSSTPFPLHPVPLSPPKSEERNAVAVKSEKDDESENKVYYVKV</sequence>
<evidence type="ECO:0000313" key="2">
    <source>
        <dbReference type="EMBL" id="CAD7227131.1"/>
    </source>
</evidence>
<proteinExistence type="predicted"/>
<dbReference type="AlphaFoldDB" id="A0A7R8WE68"/>
<dbReference type="InterPro" id="IPR013783">
    <property type="entry name" value="Ig-like_fold"/>
</dbReference>
<dbReference type="SUPFAM" id="SSF48726">
    <property type="entry name" value="Immunoglobulin"/>
    <property type="match status" value="1"/>
</dbReference>
<dbReference type="Pfam" id="PF07679">
    <property type="entry name" value="I-set"/>
    <property type="match status" value="1"/>
</dbReference>
<name>A0A7R8WE68_9CRUS</name>
<reference evidence="2" key="1">
    <citation type="submission" date="2020-11" db="EMBL/GenBank/DDBJ databases">
        <authorList>
            <person name="Tran Van P."/>
        </authorList>
    </citation>
    <scope>NUCLEOTIDE SEQUENCE</scope>
</reference>
<dbReference type="InterPro" id="IPR036179">
    <property type="entry name" value="Ig-like_dom_sf"/>
</dbReference>
<feature type="compositionally biased region" description="Basic and acidic residues" evidence="1">
    <location>
        <begin position="227"/>
        <end position="240"/>
    </location>
</feature>
<organism evidence="2">
    <name type="scientific">Cyprideis torosa</name>
    <dbReference type="NCBI Taxonomy" id="163714"/>
    <lineage>
        <taxon>Eukaryota</taxon>
        <taxon>Metazoa</taxon>
        <taxon>Ecdysozoa</taxon>
        <taxon>Arthropoda</taxon>
        <taxon>Crustacea</taxon>
        <taxon>Oligostraca</taxon>
        <taxon>Ostracoda</taxon>
        <taxon>Podocopa</taxon>
        <taxon>Podocopida</taxon>
        <taxon>Cytherocopina</taxon>
        <taxon>Cytheroidea</taxon>
        <taxon>Cytherideidae</taxon>
        <taxon>Cyprideis</taxon>
    </lineage>
</organism>
<dbReference type="CDD" id="cd00096">
    <property type="entry name" value="Ig"/>
    <property type="match status" value="1"/>
</dbReference>
<accession>A0A7R8WE68</accession>
<dbReference type="EMBL" id="OB661043">
    <property type="protein sequence ID" value="CAD7227131.1"/>
    <property type="molecule type" value="Genomic_DNA"/>
</dbReference>
<dbReference type="PROSITE" id="PS50835">
    <property type="entry name" value="IG_LIKE"/>
    <property type="match status" value="1"/>
</dbReference>
<dbReference type="Gene3D" id="2.60.40.10">
    <property type="entry name" value="Immunoglobulins"/>
    <property type="match status" value="1"/>
</dbReference>
<dbReference type="InterPro" id="IPR003599">
    <property type="entry name" value="Ig_sub"/>
</dbReference>
<gene>
    <name evidence="2" type="ORF">CTOB1V02_LOCUS5040</name>
</gene>
<evidence type="ECO:0000256" key="1">
    <source>
        <dbReference type="SAM" id="MobiDB-lite"/>
    </source>
</evidence>
<dbReference type="PANTHER" id="PTHR23279">
    <property type="entry name" value="DEFECTIVE PROBOSCIS EXTENSION RESPONSE DPR -RELATED"/>
    <property type="match status" value="1"/>
</dbReference>
<dbReference type="SMART" id="SM00409">
    <property type="entry name" value="IG"/>
    <property type="match status" value="1"/>
</dbReference>
<dbReference type="InterPro" id="IPR013098">
    <property type="entry name" value="Ig_I-set"/>
</dbReference>
<dbReference type="InterPro" id="IPR037448">
    <property type="entry name" value="Zig-8"/>
</dbReference>
<protein>
    <submittedName>
        <fullName evidence="2">Uncharacterized protein</fullName>
    </submittedName>
</protein>
<dbReference type="GO" id="GO:0050808">
    <property type="term" value="P:synapse organization"/>
    <property type="evidence" value="ECO:0007669"/>
    <property type="project" value="TreeGrafter"/>
</dbReference>
<feature type="region of interest" description="Disordered" evidence="1">
    <location>
        <begin position="197"/>
        <end position="245"/>
    </location>
</feature>
<dbReference type="OrthoDB" id="10031887at2759"/>
<dbReference type="GO" id="GO:0032589">
    <property type="term" value="C:neuron projection membrane"/>
    <property type="evidence" value="ECO:0007669"/>
    <property type="project" value="TreeGrafter"/>
</dbReference>
<dbReference type="PANTHER" id="PTHR23279:SF36">
    <property type="entry name" value="DEFECTIVE PROBOSCIS EXTENSION RESPONSE 9, ISOFORM A"/>
    <property type="match status" value="1"/>
</dbReference>